<keyword evidence="2" id="KW-0378">Hydrolase</keyword>
<dbReference type="Gene3D" id="3.30.70.2330">
    <property type="match status" value="1"/>
</dbReference>
<keyword evidence="5" id="KW-1185">Reference proteome</keyword>
<name>A0A1T4SDM2_9HYPH</name>
<dbReference type="GO" id="GO:0008270">
    <property type="term" value="F:zinc ion binding"/>
    <property type="evidence" value="ECO:0007669"/>
    <property type="project" value="InterPro"/>
</dbReference>
<feature type="domain" description="HIRAN" evidence="3">
    <location>
        <begin position="23"/>
        <end position="102"/>
    </location>
</feature>
<keyword evidence="1" id="KW-0479">Metal-binding</keyword>
<dbReference type="Pfam" id="PF08797">
    <property type="entry name" value="HIRAN"/>
    <property type="match status" value="1"/>
</dbReference>
<sequence length="143" mass="15822">MGLLGWLFGSKPQRVQYAIEGSGDYELDVVGESHYQAELNRICGGKTDDGHEMEVEALLVEEPTNPYDSNAVAVVIDGLVVAYLPRDDAAAYRQLLSRQKLSGEHLKVDALIVGGWNRGRRGQGHYGVKLDVDMPLTIREEPR</sequence>
<evidence type="ECO:0000313" key="4">
    <source>
        <dbReference type="EMBL" id="SKA26275.1"/>
    </source>
</evidence>
<dbReference type="RefSeq" id="WP_078709163.1">
    <property type="nucleotide sequence ID" value="NZ_FUXL01000010.1"/>
</dbReference>
<gene>
    <name evidence="4" type="ORF">SAMN05428963_11057</name>
</gene>
<reference evidence="4 5" key="1">
    <citation type="submission" date="2017-02" db="EMBL/GenBank/DDBJ databases">
        <authorList>
            <person name="Peterson S.W."/>
        </authorList>
    </citation>
    <scope>NUCLEOTIDE SEQUENCE [LARGE SCALE GENOMIC DNA]</scope>
    <source>
        <strain evidence="4 5">USBA 369</strain>
    </source>
</reference>
<dbReference type="GO" id="GO:0016818">
    <property type="term" value="F:hydrolase activity, acting on acid anhydrides, in phosphorus-containing anhydrides"/>
    <property type="evidence" value="ECO:0007669"/>
    <property type="project" value="InterPro"/>
</dbReference>
<evidence type="ECO:0000256" key="2">
    <source>
        <dbReference type="ARBA" id="ARBA00022801"/>
    </source>
</evidence>
<dbReference type="AlphaFoldDB" id="A0A1T4SDM2"/>
<dbReference type="Proteomes" id="UP000190135">
    <property type="component" value="Unassembled WGS sequence"/>
</dbReference>
<dbReference type="EMBL" id="FUXL01000010">
    <property type="protein sequence ID" value="SKA26275.1"/>
    <property type="molecule type" value="Genomic_DNA"/>
</dbReference>
<evidence type="ECO:0000259" key="3">
    <source>
        <dbReference type="Pfam" id="PF08797"/>
    </source>
</evidence>
<evidence type="ECO:0000313" key="5">
    <source>
        <dbReference type="Proteomes" id="UP000190135"/>
    </source>
</evidence>
<evidence type="ECO:0000256" key="1">
    <source>
        <dbReference type="ARBA" id="ARBA00022723"/>
    </source>
</evidence>
<protein>
    <recommendedName>
        <fullName evidence="3">HIRAN domain-containing protein</fullName>
    </recommendedName>
</protein>
<dbReference type="InterPro" id="IPR014905">
    <property type="entry name" value="HIRAN"/>
</dbReference>
<proteinExistence type="predicted"/>
<dbReference type="GO" id="GO:0003676">
    <property type="term" value="F:nucleic acid binding"/>
    <property type="evidence" value="ECO:0007669"/>
    <property type="project" value="InterPro"/>
</dbReference>
<accession>A0A1T4SDM2</accession>
<dbReference type="OrthoDB" id="8452595at2"/>
<organism evidence="4 5">
    <name type="scientific">Consotaella salsifontis</name>
    <dbReference type="NCBI Taxonomy" id="1365950"/>
    <lineage>
        <taxon>Bacteria</taxon>
        <taxon>Pseudomonadati</taxon>
        <taxon>Pseudomonadota</taxon>
        <taxon>Alphaproteobacteria</taxon>
        <taxon>Hyphomicrobiales</taxon>
        <taxon>Aurantimonadaceae</taxon>
        <taxon>Consotaella</taxon>
    </lineage>
</organism>